<sequence length="160" mass="17648">MFAANNPRVEPRTRAMVRARLRDAQGERDVCLIDISTRGVLATAEHPPRRGEFVELQIGRNRLAGQVKWTGDHRFGVSLRERVSVAAMAEGGNEPVELARSVSQVRARRSTGDALLSNPQMLGRMFDFALRVVAVACVGYIAFDSIGEAFAPLQEAMRAR</sequence>
<evidence type="ECO:0000313" key="2">
    <source>
        <dbReference type="EMBL" id="MXO72029.1"/>
    </source>
</evidence>
<dbReference type="Pfam" id="PF07238">
    <property type="entry name" value="PilZ"/>
    <property type="match status" value="1"/>
</dbReference>
<proteinExistence type="predicted"/>
<name>A0A844YWT6_9SPHN</name>
<dbReference type="AlphaFoldDB" id="A0A844YWT6"/>
<comment type="caution">
    <text evidence="2">The sequence shown here is derived from an EMBL/GenBank/DDBJ whole genome shotgun (WGS) entry which is preliminary data.</text>
</comment>
<organism evidence="2 3">
    <name type="scientific">Alteraurantiacibacter buctensis</name>
    <dbReference type="NCBI Taxonomy" id="1503981"/>
    <lineage>
        <taxon>Bacteria</taxon>
        <taxon>Pseudomonadati</taxon>
        <taxon>Pseudomonadota</taxon>
        <taxon>Alphaproteobacteria</taxon>
        <taxon>Sphingomonadales</taxon>
        <taxon>Erythrobacteraceae</taxon>
        <taxon>Alteraurantiacibacter</taxon>
    </lineage>
</organism>
<keyword evidence="3" id="KW-1185">Reference proteome</keyword>
<dbReference type="RefSeq" id="WP_160771950.1">
    <property type="nucleotide sequence ID" value="NZ_WTYV01000003.1"/>
</dbReference>
<evidence type="ECO:0000313" key="3">
    <source>
        <dbReference type="Proteomes" id="UP000466966"/>
    </source>
</evidence>
<protein>
    <recommendedName>
        <fullName evidence="1">PilZ domain-containing protein</fullName>
    </recommendedName>
</protein>
<dbReference type="SUPFAM" id="SSF141371">
    <property type="entry name" value="PilZ domain-like"/>
    <property type="match status" value="1"/>
</dbReference>
<dbReference type="OrthoDB" id="7428393at2"/>
<evidence type="ECO:0000259" key="1">
    <source>
        <dbReference type="Pfam" id="PF07238"/>
    </source>
</evidence>
<dbReference type="InterPro" id="IPR009875">
    <property type="entry name" value="PilZ_domain"/>
</dbReference>
<feature type="domain" description="PilZ" evidence="1">
    <location>
        <begin position="8"/>
        <end position="84"/>
    </location>
</feature>
<dbReference type="Proteomes" id="UP000466966">
    <property type="component" value="Unassembled WGS sequence"/>
</dbReference>
<reference evidence="2 3" key="1">
    <citation type="submission" date="2019-12" db="EMBL/GenBank/DDBJ databases">
        <title>Genomic-based taxomic classification of the family Erythrobacteraceae.</title>
        <authorList>
            <person name="Xu L."/>
        </authorList>
    </citation>
    <scope>NUCLEOTIDE SEQUENCE [LARGE SCALE GENOMIC DNA]</scope>
    <source>
        <strain evidence="2 3">M0322</strain>
    </source>
</reference>
<gene>
    <name evidence="2" type="ORF">GRI99_10320</name>
</gene>
<dbReference type="EMBL" id="WTYV01000003">
    <property type="protein sequence ID" value="MXO72029.1"/>
    <property type="molecule type" value="Genomic_DNA"/>
</dbReference>
<dbReference type="GO" id="GO:0035438">
    <property type="term" value="F:cyclic-di-GMP binding"/>
    <property type="evidence" value="ECO:0007669"/>
    <property type="project" value="InterPro"/>
</dbReference>
<accession>A0A844YWT6</accession>